<dbReference type="InterPro" id="IPR029787">
    <property type="entry name" value="Nucleotide_cyclase"/>
</dbReference>
<keyword evidence="1" id="KW-0472">Membrane</keyword>
<keyword evidence="1" id="KW-0812">Transmembrane</keyword>
<name>A0A1W1X285_9NEIS</name>
<organism evidence="3 4">
    <name type="scientific">Andreprevotia lacus DSM 23236</name>
    <dbReference type="NCBI Taxonomy" id="1121001"/>
    <lineage>
        <taxon>Bacteria</taxon>
        <taxon>Pseudomonadati</taxon>
        <taxon>Pseudomonadota</taxon>
        <taxon>Betaproteobacteria</taxon>
        <taxon>Neisseriales</taxon>
        <taxon>Chitinibacteraceae</taxon>
        <taxon>Andreprevotia</taxon>
    </lineage>
</organism>
<dbReference type="Gene3D" id="3.30.70.1230">
    <property type="entry name" value="Nucleotide cyclase"/>
    <property type="match status" value="1"/>
</dbReference>
<dbReference type="GO" id="GO:0004016">
    <property type="term" value="F:adenylate cyclase activity"/>
    <property type="evidence" value="ECO:0007669"/>
    <property type="project" value="UniProtKB-ARBA"/>
</dbReference>
<keyword evidence="1" id="KW-1133">Transmembrane helix</keyword>
<reference evidence="3 4" key="1">
    <citation type="submission" date="2017-04" db="EMBL/GenBank/DDBJ databases">
        <authorList>
            <person name="Afonso C.L."/>
            <person name="Miller P.J."/>
            <person name="Scott M.A."/>
            <person name="Spackman E."/>
            <person name="Goraichik I."/>
            <person name="Dimitrov K.M."/>
            <person name="Suarez D.L."/>
            <person name="Swayne D.E."/>
        </authorList>
    </citation>
    <scope>NUCLEOTIDE SEQUENCE [LARGE SCALE GENOMIC DNA]</scope>
    <source>
        <strain evidence="3 4">DSM 23236</strain>
    </source>
</reference>
<proteinExistence type="predicted"/>
<dbReference type="Pfam" id="PF05226">
    <property type="entry name" value="CHASE2"/>
    <property type="match status" value="1"/>
</dbReference>
<dbReference type="CDD" id="cd07302">
    <property type="entry name" value="CHD"/>
    <property type="match status" value="1"/>
</dbReference>
<sequence>MLRRLVRFLPQLLFSSVCILLVLAHVAGALQVPVLARLDDYLYDVRLRVGTKEKPDPRVVIVDIDEKSLAALGRWPWRRDKLAGLVDSLFDHYRVRAAGFDVVFAEPDDSSGLPALRALAQGPLKDDAAFQSALGTLTPQLDTDQRFAAALQHRAVVTGFYFGTEPGVASSGALPPPALDAAQMAPVASEIPLARYFGANLPLLQHAAMRGGHFVPQVDADGATRRVALLARIGDQFYPALSLALVQVADGNPPLSPVISREGGEALEGLQLGERHIATDQHGRALVPYRGRAGSFPYVSAVDVLQHKVAADVLRDRIVLVGTTAPGLKDLRVTPVGEAYPGVEVHANLIAGMLDQDLPQRPDYLLGAQFLLLLLLSPLLLWLLLTRSPMVATLACVLLLLLLGGGDLWLWQSARLDMPFASTLVLICGLYVLNMAYGYFFEARRKRQLTQLFGQYVVPELVQKMSEDPEKYTMRGQSRQLSVLFTDVRSFTKISEGMPADELASYMNAFLTEISRVIRSEHFGTIDKYMGDCVMAFWGAPLYDPEHASNAVHAALAIQQAIAALNPRLVAKGWPEISVGVGVNTGHMTVGDLGSQFRMTYTVFGDAVNLASRLESLTKHYGVAVLVGEETRDATPGVVYREIDWVRVHGREEAVAVYEPLAVTPDPQQQRRADRFAEALRLYRARQWGMAELQLLGLLDDEPDCRLYQLFRERIAVLQRTPPSPDWDGVYVFEGK</sequence>
<feature type="transmembrane region" description="Helical" evidence="1">
    <location>
        <begin position="391"/>
        <end position="412"/>
    </location>
</feature>
<dbReference type="GO" id="GO:0035556">
    <property type="term" value="P:intracellular signal transduction"/>
    <property type="evidence" value="ECO:0007669"/>
    <property type="project" value="InterPro"/>
</dbReference>
<dbReference type="InterPro" id="IPR007890">
    <property type="entry name" value="CHASE2"/>
</dbReference>
<protein>
    <submittedName>
        <fullName evidence="3">Adenylate cyclase</fullName>
    </submittedName>
</protein>
<dbReference type="SMART" id="SM01080">
    <property type="entry name" value="CHASE2"/>
    <property type="match status" value="1"/>
</dbReference>
<keyword evidence="4" id="KW-1185">Reference proteome</keyword>
<gene>
    <name evidence="3" type="ORF">SAMN02745857_00460</name>
</gene>
<dbReference type="STRING" id="1121001.SAMN02745857_00460"/>
<evidence type="ECO:0000313" key="3">
    <source>
        <dbReference type="EMBL" id="SMC18052.1"/>
    </source>
</evidence>
<feature type="transmembrane region" description="Helical" evidence="1">
    <location>
        <begin position="364"/>
        <end position="384"/>
    </location>
</feature>
<evidence type="ECO:0000256" key="1">
    <source>
        <dbReference type="SAM" id="Phobius"/>
    </source>
</evidence>
<dbReference type="SMART" id="SM00044">
    <property type="entry name" value="CYCc"/>
    <property type="match status" value="1"/>
</dbReference>
<dbReference type="GO" id="GO:0009190">
    <property type="term" value="P:cyclic nucleotide biosynthetic process"/>
    <property type="evidence" value="ECO:0007669"/>
    <property type="project" value="InterPro"/>
</dbReference>
<dbReference type="PANTHER" id="PTHR43081:SF1">
    <property type="entry name" value="ADENYLATE CYCLASE, TERMINAL-DIFFERENTIATION SPECIFIC"/>
    <property type="match status" value="1"/>
</dbReference>
<feature type="transmembrane region" description="Helical" evidence="1">
    <location>
        <begin position="418"/>
        <end position="440"/>
    </location>
</feature>
<dbReference type="RefSeq" id="WP_084088929.1">
    <property type="nucleotide sequence ID" value="NZ_FWXD01000002.1"/>
</dbReference>
<accession>A0A1W1X285</accession>
<dbReference type="Proteomes" id="UP000192761">
    <property type="component" value="Unassembled WGS sequence"/>
</dbReference>
<feature type="domain" description="Guanylate cyclase" evidence="2">
    <location>
        <begin position="482"/>
        <end position="615"/>
    </location>
</feature>
<dbReference type="OrthoDB" id="9802500at2"/>
<dbReference type="InterPro" id="IPR050697">
    <property type="entry name" value="Adenylyl/Guanylyl_Cyclase_3/4"/>
</dbReference>
<dbReference type="EMBL" id="FWXD01000002">
    <property type="protein sequence ID" value="SMC18052.1"/>
    <property type="molecule type" value="Genomic_DNA"/>
</dbReference>
<dbReference type="InterPro" id="IPR001054">
    <property type="entry name" value="A/G_cyclase"/>
</dbReference>
<dbReference type="PROSITE" id="PS50125">
    <property type="entry name" value="GUANYLATE_CYCLASE_2"/>
    <property type="match status" value="1"/>
</dbReference>
<evidence type="ECO:0000259" key="2">
    <source>
        <dbReference type="PROSITE" id="PS50125"/>
    </source>
</evidence>
<dbReference type="SUPFAM" id="SSF55073">
    <property type="entry name" value="Nucleotide cyclase"/>
    <property type="match status" value="1"/>
</dbReference>
<dbReference type="PANTHER" id="PTHR43081">
    <property type="entry name" value="ADENYLATE CYCLASE, TERMINAL-DIFFERENTIATION SPECIFIC-RELATED"/>
    <property type="match status" value="1"/>
</dbReference>
<dbReference type="Pfam" id="PF00211">
    <property type="entry name" value="Guanylate_cyc"/>
    <property type="match status" value="1"/>
</dbReference>
<dbReference type="AlphaFoldDB" id="A0A1W1X285"/>
<evidence type="ECO:0000313" key="4">
    <source>
        <dbReference type="Proteomes" id="UP000192761"/>
    </source>
</evidence>